<keyword evidence="2" id="KW-1185">Reference proteome</keyword>
<reference evidence="1 2" key="1">
    <citation type="submission" date="2014-04" db="EMBL/GenBank/DDBJ databases">
        <title>Evolutionary Origins and Diversification of the Mycorrhizal Mutualists.</title>
        <authorList>
            <consortium name="DOE Joint Genome Institute"/>
            <consortium name="Mycorrhizal Genomics Consortium"/>
            <person name="Kohler A."/>
            <person name="Kuo A."/>
            <person name="Nagy L.G."/>
            <person name="Floudas D."/>
            <person name="Copeland A."/>
            <person name="Barry K.W."/>
            <person name="Cichocki N."/>
            <person name="Veneault-Fourrey C."/>
            <person name="LaButti K."/>
            <person name="Lindquist E.A."/>
            <person name="Lipzen A."/>
            <person name="Lundell T."/>
            <person name="Morin E."/>
            <person name="Murat C."/>
            <person name="Riley R."/>
            <person name="Ohm R."/>
            <person name="Sun H."/>
            <person name="Tunlid A."/>
            <person name="Henrissat B."/>
            <person name="Grigoriev I.V."/>
            <person name="Hibbett D.S."/>
            <person name="Martin F."/>
        </authorList>
    </citation>
    <scope>NUCLEOTIDE SEQUENCE [LARGE SCALE GENOMIC DNA]</scope>
    <source>
        <strain evidence="1 2">FD-317 M1</strain>
    </source>
</reference>
<name>A0A0D0B0U5_9AGAR</name>
<accession>A0A0D0B0U5</accession>
<evidence type="ECO:0000313" key="1">
    <source>
        <dbReference type="EMBL" id="KIK56695.1"/>
    </source>
</evidence>
<protein>
    <submittedName>
        <fullName evidence="1">Uncharacterized protein</fullName>
    </submittedName>
</protein>
<dbReference type="HOGENOM" id="CLU_2210354_0_0_1"/>
<sequence length="107" mass="12064">MLNEFQWAQRYKVFTSRAFEDGGLVRASSNSEDIEYKQECTFDEYGVMESARDDPEGREGTFEVVNKYGTINFAVSAEVNGEYSVIYNSPDAIRGTAAFTPINEVHV</sequence>
<gene>
    <name evidence="1" type="ORF">GYMLUDRAFT_247719</name>
</gene>
<dbReference type="AlphaFoldDB" id="A0A0D0B0U5"/>
<proteinExistence type="predicted"/>
<dbReference type="EMBL" id="KN834796">
    <property type="protein sequence ID" value="KIK56695.1"/>
    <property type="molecule type" value="Genomic_DNA"/>
</dbReference>
<organism evidence="1 2">
    <name type="scientific">Collybiopsis luxurians FD-317 M1</name>
    <dbReference type="NCBI Taxonomy" id="944289"/>
    <lineage>
        <taxon>Eukaryota</taxon>
        <taxon>Fungi</taxon>
        <taxon>Dikarya</taxon>
        <taxon>Basidiomycota</taxon>
        <taxon>Agaricomycotina</taxon>
        <taxon>Agaricomycetes</taxon>
        <taxon>Agaricomycetidae</taxon>
        <taxon>Agaricales</taxon>
        <taxon>Marasmiineae</taxon>
        <taxon>Omphalotaceae</taxon>
        <taxon>Collybiopsis</taxon>
        <taxon>Collybiopsis luxurians</taxon>
    </lineage>
</organism>
<dbReference type="Proteomes" id="UP000053593">
    <property type="component" value="Unassembled WGS sequence"/>
</dbReference>
<evidence type="ECO:0000313" key="2">
    <source>
        <dbReference type="Proteomes" id="UP000053593"/>
    </source>
</evidence>
<dbReference type="OrthoDB" id="2987506at2759"/>